<organism evidence="1 2">
    <name type="scientific">Levilactobacillus brevis</name>
    <name type="common">Lactobacillus brevis</name>
    <dbReference type="NCBI Taxonomy" id="1580"/>
    <lineage>
        <taxon>Bacteria</taxon>
        <taxon>Bacillati</taxon>
        <taxon>Bacillota</taxon>
        <taxon>Bacilli</taxon>
        <taxon>Lactobacillales</taxon>
        <taxon>Lactobacillaceae</taxon>
        <taxon>Levilactobacillus</taxon>
    </lineage>
</organism>
<evidence type="ECO:0000313" key="1">
    <source>
        <dbReference type="EMBL" id="WAD00980.1"/>
    </source>
</evidence>
<reference evidence="1" key="1">
    <citation type="submission" date="2022-11" db="EMBL/GenBank/DDBJ databases">
        <title>Whole genome sequence of Levilactobacillus brevis SMB091.</title>
        <authorList>
            <person name="Kim J.-M."/>
            <person name="Kim O.-C."/>
            <person name="Choi Y.H."/>
            <person name="Han N.S."/>
            <person name="Hurh B."/>
        </authorList>
    </citation>
    <scope>NUCLEOTIDE SEQUENCE</scope>
    <source>
        <strain evidence="1">SMB091</strain>
    </source>
</reference>
<protein>
    <submittedName>
        <fullName evidence="1">DUF2971 domain-containing protein</fullName>
    </submittedName>
</protein>
<dbReference type="AlphaFoldDB" id="A0AB38X314"/>
<evidence type="ECO:0000313" key="2">
    <source>
        <dbReference type="Proteomes" id="UP001164768"/>
    </source>
</evidence>
<dbReference type="InterPro" id="IPR021352">
    <property type="entry name" value="DUF2971"/>
</dbReference>
<dbReference type="Proteomes" id="UP001164768">
    <property type="component" value="Chromosome"/>
</dbReference>
<dbReference type="EMBL" id="CP113117">
    <property type="protein sequence ID" value="WAD00980.1"/>
    <property type="molecule type" value="Genomic_DNA"/>
</dbReference>
<name>A0AB38X314_LEVBR</name>
<gene>
    <name evidence="1" type="ORF">ORR04_08540</name>
</gene>
<accession>A0AB38X314</accession>
<dbReference type="Pfam" id="PF11185">
    <property type="entry name" value="DUF2971"/>
    <property type="match status" value="1"/>
</dbReference>
<proteinExistence type="predicted"/>
<dbReference type="RefSeq" id="WP_011666850.1">
    <property type="nucleotide sequence ID" value="NZ_BBOW01000001.1"/>
</dbReference>
<sequence>MVLQKFRFTGGVIIFRLRSINTIFQYKELEKQSIYFAPANAEDDMYEGKYPMYFEGDDSLWQCLFAMLYKHVSLNLAICGEEYDKYIPAFVPVKTELTSRNYDYEGEELKGYLSLGTIGSLIKLFVASGKVYENQLRKIIIQYVLFLTIYYEKQFRAHVDGQIESENKEKQMVKKLDGVKKIIDVFKELPVDKPGLTNILAQVARDPLHYQKDLDIEGHQFTNYQMAEKLMDSFFRGLRDITLENCYIASFTDNCIDARMWHDYTNYEGIAIEYKDDESMMLRNAEGSTRKHKFRKVKYRKARGFNFFNSIGKLPVPMITGMFAKYDWKNDIYNIEANLKSHYWQWTEQTVLTKDYSWSTQRESRLIISDFIDGYSSVKSRTFFYDFSELKSVTFGPKTDDKNKVKIIKILSQKCEKNNVTNFPIYVVSRNDETGKMERELILKINRKSNKLNQ</sequence>